<dbReference type="GO" id="GO:0003677">
    <property type="term" value="F:DNA binding"/>
    <property type="evidence" value="ECO:0007669"/>
    <property type="project" value="UniProtKB-UniRule"/>
</dbReference>
<dbReference type="PANTHER" id="PTHR47506">
    <property type="entry name" value="TRANSCRIPTIONAL REGULATORY PROTEIN"/>
    <property type="match status" value="1"/>
</dbReference>
<sequence>MADTTKEKIIDLADHLIRTKGFNAFSYADISAPLAIKNAAVHYHFPTKGDLGISVIERELKNLALHIRKWEKMPEDQQLKKLIDIFQQRSKLGTICLVGSLTPDYDTLPAPMQAKVQEMCTGILQWMTQCLEKGRAQQRLHFEGEAYDRALMVLSNLLSSLLFSRVLGGSTFQRMSKQLAKDLI</sequence>
<dbReference type="OrthoDB" id="9809772at2"/>
<feature type="domain" description="HTH tetR-type" evidence="5">
    <location>
        <begin position="3"/>
        <end position="63"/>
    </location>
</feature>
<reference evidence="6 7" key="1">
    <citation type="submission" date="2016-10" db="EMBL/GenBank/DDBJ databases">
        <authorList>
            <person name="de Groot N.N."/>
        </authorList>
    </citation>
    <scope>NUCLEOTIDE SEQUENCE [LARGE SCALE GENOMIC DNA]</scope>
    <source>
        <strain evidence="6 7">DSM 21039</strain>
    </source>
</reference>
<evidence type="ECO:0000256" key="2">
    <source>
        <dbReference type="ARBA" id="ARBA00023125"/>
    </source>
</evidence>
<dbReference type="InterPro" id="IPR036271">
    <property type="entry name" value="Tet_transcr_reg_TetR-rel_C_sf"/>
</dbReference>
<dbReference type="Proteomes" id="UP000198984">
    <property type="component" value="Unassembled WGS sequence"/>
</dbReference>
<accession>A0A1H7QEI0</accession>
<proteinExistence type="predicted"/>
<evidence type="ECO:0000259" key="5">
    <source>
        <dbReference type="PROSITE" id="PS50977"/>
    </source>
</evidence>
<dbReference type="RefSeq" id="WP_089909375.1">
    <property type="nucleotide sequence ID" value="NZ_FOBB01000002.1"/>
</dbReference>
<evidence type="ECO:0000256" key="3">
    <source>
        <dbReference type="ARBA" id="ARBA00023163"/>
    </source>
</evidence>
<evidence type="ECO:0000313" key="6">
    <source>
        <dbReference type="EMBL" id="SEL46500.1"/>
    </source>
</evidence>
<keyword evidence="3" id="KW-0804">Transcription</keyword>
<evidence type="ECO:0000313" key="7">
    <source>
        <dbReference type="Proteomes" id="UP000198984"/>
    </source>
</evidence>
<protein>
    <submittedName>
        <fullName evidence="6">Transcriptional regulator, TetR family</fullName>
    </submittedName>
</protein>
<keyword evidence="1" id="KW-0805">Transcription regulation</keyword>
<keyword evidence="7" id="KW-1185">Reference proteome</keyword>
<keyword evidence="2 4" id="KW-0238">DNA-binding</keyword>
<evidence type="ECO:0000256" key="4">
    <source>
        <dbReference type="PROSITE-ProRule" id="PRU00335"/>
    </source>
</evidence>
<evidence type="ECO:0000256" key="1">
    <source>
        <dbReference type="ARBA" id="ARBA00023015"/>
    </source>
</evidence>
<gene>
    <name evidence="6" type="ORF">SAMN04488505_102328</name>
</gene>
<name>A0A1H7QEI0_9BACT</name>
<dbReference type="AlphaFoldDB" id="A0A1H7QEI0"/>
<dbReference type="STRING" id="573321.SAMN04488505_102328"/>
<dbReference type="EMBL" id="FOBB01000002">
    <property type="protein sequence ID" value="SEL46500.1"/>
    <property type="molecule type" value="Genomic_DNA"/>
</dbReference>
<dbReference type="InterPro" id="IPR009057">
    <property type="entry name" value="Homeodomain-like_sf"/>
</dbReference>
<organism evidence="6 7">
    <name type="scientific">Chitinophaga rupis</name>
    <dbReference type="NCBI Taxonomy" id="573321"/>
    <lineage>
        <taxon>Bacteria</taxon>
        <taxon>Pseudomonadati</taxon>
        <taxon>Bacteroidota</taxon>
        <taxon>Chitinophagia</taxon>
        <taxon>Chitinophagales</taxon>
        <taxon>Chitinophagaceae</taxon>
        <taxon>Chitinophaga</taxon>
    </lineage>
</organism>
<dbReference type="Gene3D" id="1.10.357.10">
    <property type="entry name" value="Tetracycline Repressor, domain 2"/>
    <property type="match status" value="1"/>
</dbReference>
<dbReference type="SUPFAM" id="SSF48498">
    <property type="entry name" value="Tetracyclin repressor-like, C-terminal domain"/>
    <property type="match status" value="1"/>
</dbReference>
<dbReference type="PANTHER" id="PTHR47506:SF1">
    <property type="entry name" value="HTH-TYPE TRANSCRIPTIONAL REGULATOR YJDC"/>
    <property type="match status" value="1"/>
</dbReference>
<dbReference type="InterPro" id="IPR001647">
    <property type="entry name" value="HTH_TetR"/>
</dbReference>
<dbReference type="Pfam" id="PF00440">
    <property type="entry name" value="TetR_N"/>
    <property type="match status" value="1"/>
</dbReference>
<dbReference type="SUPFAM" id="SSF46689">
    <property type="entry name" value="Homeodomain-like"/>
    <property type="match status" value="1"/>
</dbReference>
<feature type="DNA-binding region" description="H-T-H motif" evidence="4">
    <location>
        <begin position="26"/>
        <end position="45"/>
    </location>
</feature>
<dbReference type="PROSITE" id="PS50977">
    <property type="entry name" value="HTH_TETR_2"/>
    <property type="match status" value="1"/>
</dbReference>